<dbReference type="Proteomes" id="UP000485058">
    <property type="component" value="Unassembled WGS sequence"/>
</dbReference>
<organism evidence="1 2">
    <name type="scientific">Haematococcus lacustris</name>
    <name type="common">Green alga</name>
    <name type="synonym">Haematococcus pluvialis</name>
    <dbReference type="NCBI Taxonomy" id="44745"/>
    <lineage>
        <taxon>Eukaryota</taxon>
        <taxon>Viridiplantae</taxon>
        <taxon>Chlorophyta</taxon>
        <taxon>core chlorophytes</taxon>
        <taxon>Chlorophyceae</taxon>
        <taxon>CS clade</taxon>
        <taxon>Chlamydomonadales</taxon>
        <taxon>Haematococcaceae</taxon>
        <taxon>Haematococcus</taxon>
    </lineage>
</organism>
<evidence type="ECO:0000313" key="1">
    <source>
        <dbReference type="EMBL" id="GFH11141.1"/>
    </source>
</evidence>
<dbReference type="EMBL" id="BLLF01000377">
    <property type="protein sequence ID" value="GFH11141.1"/>
    <property type="molecule type" value="Genomic_DNA"/>
</dbReference>
<dbReference type="PANTHER" id="PTHR31110:SF2">
    <property type="entry name" value="PESTICIDAL CRYSTAL CRY8BA PROTEIN"/>
    <property type="match status" value="1"/>
</dbReference>
<feature type="non-terminal residue" evidence="1">
    <location>
        <position position="1"/>
    </location>
</feature>
<reference evidence="1 2" key="1">
    <citation type="submission" date="2020-02" db="EMBL/GenBank/DDBJ databases">
        <title>Draft genome sequence of Haematococcus lacustris strain NIES-144.</title>
        <authorList>
            <person name="Morimoto D."/>
            <person name="Nakagawa S."/>
            <person name="Yoshida T."/>
            <person name="Sawayama S."/>
        </authorList>
    </citation>
    <scope>NUCLEOTIDE SEQUENCE [LARGE SCALE GENOMIC DNA]</scope>
    <source>
        <strain evidence="1 2">NIES-144</strain>
    </source>
</reference>
<evidence type="ECO:0000313" key="2">
    <source>
        <dbReference type="Proteomes" id="UP000485058"/>
    </source>
</evidence>
<dbReference type="PANTHER" id="PTHR31110">
    <property type="entry name" value="PESTICIDAL CRYSTAL CRY8BA PROTEIN"/>
    <property type="match status" value="1"/>
</dbReference>
<keyword evidence="2" id="KW-1185">Reference proteome</keyword>
<sequence length="269" mass="29975">MIRVVRDVEELLRTAVLLYHMVAPELSPSAHDWLASRWQAAARKQWVVLRTKWQQNIVQQQREQAALRDMRKQAQQQGYASDSKLVKVYRSVQYVCQLMQEDLSFALALKNLDGLLPATPELPQATAEFYCQQFLSILRITLRWYPPLLPTEPAVDLLVSVARMQTYLEVSSLNHDGQQRAHLDALELFRPHVNTWIAATQHRLIEQCAALQLVPGQPGPPGANNGGRPKPAAALLLGSVPGAAAPLVTTMLDSAERELGLGRHGSTPT</sequence>
<protein>
    <submittedName>
        <fullName evidence="1">Uncharacterized protein</fullName>
    </submittedName>
</protein>
<proteinExistence type="predicted"/>
<name>A0A699YNJ8_HAELA</name>
<comment type="caution">
    <text evidence="1">The sequence shown here is derived from an EMBL/GenBank/DDBJ whole genome shotgun (WGS) entry which is preliminary data.</text>
</comment>
<gene>
    <name evidence="1" type="ORF">HaLaN_06587</name>
</gene>
<dbReference type="AlphaFoldDB" id="A0A699YNJ8"/>
<accession>A0A699YNJ8</accession>